<dbReference type="Proteomes" id="UP001058124">
    <property type="component" value="Unassembled WGS sequence"/>
</dbReference>
<sequence>MFSIPLLFTFANTCHAQPKEIRLKDVGSFHIGGERVTLSGLPVKEVQAVAGGPVRKSDPNGDYQVGQMYVQYMLQANPVSNYPMMFWHGGGMTGVTWETKPDGQPGWHAFFLRAGFDTYVSDAVERGRSSWARYPEIVKSEPEHRTQNAGWNMFRIGPADGYHSEPAQRVAYQGERFPVAYWDQFWKQSVARWTTSNTMTLAAYRQLIDKVGPSILVVHSQGAAFALTTAQNEPSRFKALVLLEPSGAPDPEKVDVAQVKDVKFLVFWGDYIAESPLWSTYRANVEKYLTAVKNAGGSVEYIDLPARGVKGNTHLLMMDNNSDELAQMTFDWLKQQKLLKP</sequence>
<dbReference type="CDD" id="cd12808">
    <property type="entry name" value="Esterase_713_like-1"/>
    <property type="match status" value="1"/>
</dbReference>
<proteinExistence type="predicted"/>
<dbReference type="RefSeq" id="WP_134388956.1">
    <property type="nucleotide sequence ID" value="NZ_BRLH01000012.1"/>
</dbReference>
<evidence type="ECO:0000313" key="2">
    <source>
        <dbReference type="EMBL" id="GKX57247.1"/>
    </source>
</evidence>
<comment type="caution">
    <text evidence="2">The sequence shown here is derived from an EMBL/GenBank/DDBJ whole genome shotgun (WGS) entry which is preliminary data.</text>
</comment>
<protein>
    <submittedName>
        <fullName evidence="2">Esterase</fullName>
    </submittedName>
</protein>
<organism evidence="2 3">
    <name type="scientific">Leminorella grimontii</name>
    <dbReference type="NCBI Taxonomy" id="82981"/>
    <lineage>
        <taxon>Bacteria</taxon>
        <taxon>Pseudomonadati</taxon>
        <taxon>Pseudomonadota</taxon>
        <taxon>Gammaproteobacteria</taxon>
        <taxon>Enterobacterales</taxon>
        <taxon>Budviciaceae</taxon>
        <taxon>Leminorella</taxon>
    </lineage>
</organism>
<dbReference type="PANTHER" id="PTHR43194:SF5">
    <property type="entry name" value="PIMELOYL-[ACYL-CARRIER PROTEIN] METHYL ESTER ESTERASE"/>
    <property type="match status" value="1"/>
</dbReference>
<reference evidence="2" key="1">
    <citation type="submission" date="2022-06" db="EMBL/GenBank/DDBJ databases">
        <title>Draft genome sequences of Leminorella grimontii str. JCM5902.</title>
        <authorList>
            <person name="Wakabayashi Y."/>
            <person name="Kojima K."/>
        </authorList>
    </citation>
    <scope>NUCLEOTIDE SEQUENCE</scope>
    <source>
        <strain evidence="2">JCM 5902</strain>
    </source>
</reference>
<dbReference type="Pfam" id="PF00561">
    <property type="entry name" value="Abhydrolase_1"/>
    <property type="match status" value="1"/>
</dbReference>
<dbReference type="InterPro" id="IPR029058">
    <property type="entry name" value="AB_hydrolase_fold"/>
</dbReference>
<evidence type="ECO:0000259" key="1">
    <source>
        <dbReference type="Pfam" id="PF00561"/>
    </source>
</evidence>
<evidence type="ECO:0000313" key="3">
    <source>
        <dbReference type="Proteomes" id="UP001058124"/>
    </source>
</evidence>
<feature type="domain" description="AB hydrolase-1" evidence="1">
    <location>
        <begin position="212"/>
        <end position="273"/>
    </location>
</feature>
<accession>A0AAV5N639</accession>
<dbReference type="Gene3D" id="3.40.50.1820">
    <property type="entry name" value="alpha/beta hydrolase"/>
    <property type="match status" value="1"/>
</dbReference>
<dbReference type="InterPro" id="IPR050228">
    <property type="entry name" value="Carboxylesterase_BioH"/>
</dbReference>
<gene>
    <name evidence="2" type="ORF">SOASR030_33590</name>
</gene>
<dbReference type="SUPFAM" id="SSF53474">
    <property type="entry name" value="alpha/beta-Hydrolases"/>
    <property type="match status" value="1"/>
</dbReference>
<dbReference type="EMBL" id="BRLH01000012">
    <property type="protein sequence ID" value="GKX57247.1"/>
    <property type="molecule type" value="Genomic_DNA"/>
</dbReference>
<keyword evidence="3" id="KW-1185">Reference proteome</keyword>
<name>A0AAV5N639_9GAMM</name>
<dbReference type="PANTHER" id="PTHR43194">
    <property type="entry name" value="HYDROLASE ALPHA/BETA FOLD FAMILY"/>
    <property type="match status" value="1"/>
</dbReference>
<dbReference type="InterPro" id="IPR000073">
    <property type="entry name" value="AB_hydrolase_1"/>
</dbReference>
<dbReference type="AlphaFoldDB" id="A0AAV5N639"/>